<evidence type="ECO:0000256" key="1">
    <source>
        <dbReference type="ARBA" id="ARBA00004922"/>
    </source>
</evidence>
<dbReference type="GO" id="GO:0016740">
    <property type="term" value="F:transferase activity"/>
    <property type="evidence" value="ECO:0007669"/>
    <property type="project" value="UniProtKB-KW"/>
</dbReference>
<evidence type="ECO:0000256" key="7">
    <source>
        <dbReference type="ARBA" id="ARBA00022803"/>
    </source>
</evidence>
<proteinExistence type="inferred from homology"/>
<dbReference type="RefSeq" id="WP_394469962.1">
    <property type="nucleotide sequence ID" value="NZ_JBIGHY010000002.1"/>
</dbReference>
<dbReference type="PANTHER" id="PTHR44998:SF1">
    <property type="entry name" value="UDP-N-ACETYLGLUCOSAMINE--PEPTIDE N-ACETYLGLUCOSAMINYLTRANSFERASE 110 KDA SUBUNIT"/>
    <property type="match status" value="1"/>
</dbReference>
<dbReference type="InterPro" id="IPR029489">
    <property type="entry name" value="OGT/SEC/SPY_C"/>
</dbReference>
<dbReference type="EMBL" id="JBIGHY010000002">
    <property type="protein sequence ID" value="MFG6413890.1"/>
    <property type="molecule type" value="Genomic_DNA"/>
</dbReference>
<dbReference type="EC" id="2.4.1.255" evidence="3"/>
<dbReference type="SUPFAM" id="SSF48452">
    <property type="entry name" value="TPR-like"/>
    <property type="match status" value="1"/>
</dbReference>
<evidence type="ECO:0000256" key="4">
    <source>
        <dbReference type="ARBA" id="ARBA00022676"/>
    </source>
</evidence>
<dbReference type="Gene3D" id="3.40.50.2000">
    <property type="entry name" value="Glycogen Phosphorylase B"/>
    <property type="match status" value="1"/>
</dbReference>
<comment type="similarity">
    <text evidence="2">Belongs to the glycosyltransferase 41 family. O-GlcNAc transferase subfamily.</text>
</comment>
<sequence length="620" mass="69423">MDIASPSMQTLSVPQALQPEWEQWMAACQARSLALPEVMSRANQLQADGHGELAAQLYQVWLDHSEGPMRLVALYNLGTVWAALSRHADAERVYRDALALKPDFLQARVNLGHQLEHQGRKDDALQTWREVADSDTTAEVLGTEPQEMRLHALKNMARLLEQERRFPEAEALMRRSLAIKPEQPDVLQHYVHIRQKQCAWPIYDPVGEVTPNQLLSNTSLLAMLSYSDDPALQLMVAQRFVAEKVAKIKAAPLHARVKREGRVRIGYLSGDLRMHAVGFLTPEIFELHDRSRFEVFAFCWSGDDGTAQQARIRTAMDHVIPLQGRTDEQAAQLIAAAGIDVLVDLQGLTSGARPDILAHRPAPVQVSYLGLPATSALPGVDWIIADRYVMPPEYLPYCTERPIYLQHCYQSSDRRRPVGATPTRAQVGLPEEGFVFCSFNNNHKYTQQMFDAWMRILAAVPGSVLWLLADNDKARENMLANAERMGVSADRLYFAPRAAPPDYLARFQLADLVLDTFPFNAGTTANDCLWMGTPILSLSGRSYISRMAGSLLHAVGLPELAVTSLADYERMAIQIGTHPARAQSYKRYLGEHGRSSPLFDMPALVRDMEAQFEQLALARR</sequence>
<keyword evidence="11" id="KW-1185">Reference proteome</keyword>
<evidence type="ECO:0000256" key="8">
    <source>
        <dbReference type="PROSITE-ProRule" id="PRU00339"/>
    </source>
</evidence>
<keyword evidence="7 8" id="KW-0802">TPR repeat</keyword>
<evidence type="ECO:0000313" key="11">
    <source>
        <dbReference type="Proteomes" id="UP001606300"/>
    </source>
</evidence>
<reference evidence="10 11" key="1">
    <citation type="submission" date="2024-09" db="EMBL/GenBank/DDBJ databases">
        <title>Novel species of the genus Pelomonas and Roseateles isolated from streams.</title>
        <authorList>
            <person name="Lu H."/>
        </authorList>
    </citation>
    <scope>NUCLEOTIDE SEQUENCE [LARGE SCALE GENOMIC DNA]</scope>
    <source>
        <strain evidence="10 11">DC23W</strain>
    </source>
</reference>
<dbReference type="SUPFAM" id="SSF53756">
    <property type="entry name" value="UDP-Glycosyltransferase/glycogen phosphorylase"/>
    <property type="match status" value="1"/>
</dbReference>
<protein>
    <recommendedName>
        <fullName evidence="3">protein O-GlcNAc transferase</fullName>
        <ecNumber evidence="3">2.4.1.255</ecNumber>
    </recommendedName>
</protein>
<gene>
    <name evidence="10" type="ORF">ACG02S_08280</name>
</gene>
<comment type="pathway">
    <text evidence="1">Protein modification; protein glycosylation.</text>
</comment>
<evidence type="ECO:0000313" key="10">
    <source>
        <dbReference type="EMBL" id="MFG6413890.1"/>
    </source>
</evidence>
<dbReference type="Pfam" id="PF13844">
    <property type="entry name" value="Glyco_transf_41"/>
    <property type="match status" value="2"/>
</dbReference>
<dbReference type="Proteomes" id="UP001606300">
    <property type="component" value="Unassembled WGS sequence"/>
</dbReference>
<dbReference type="InterPro" id="IPR019734">
    <property type="entry name" value="TPR_rpt"/>
</dbReference>
<keyword evidence="5 10" id="KW-0808">Transferase</keyword>
<keyword evidence="4" id="KW-0328">Glycosyltransferase</keyword>
<dbReference type="Pfam" id="PF13176">
    <property type="entry name" value="TPR_7"/>
    <property type="match status" value="1"/>
</dbReference>
<dbReference type="PROSITE" id="PS50005">
    <property type="entry name" value="TPR"/>
    <property type="match status" value="1"/>
</dbReference>
<evidence type="ECO:0000256" key="3">
    <source>
        <dbReference type="ARBA" id="ARBA00011970"/>
    </source>
</evidence>
<feature type="repeat" description="TPR" evidence="8">
    <location>
        <begin position="71"/>
        <end position="104"/>
    </location>
</feature>
<dbReference type="SMART" id="SM00028">
    <property type="entry name" value="TPR"/>
    <property type="match status" value="3"/>
</dbReference>
<evidence type="ECO:0000256" key="6">
    <source>
        <dbReference type="ARBA" id="ARBA00022737"/>
    </source>
</evidence>
<feature type="domain" description="O-GlcNAc transferase C-terminal" evidence="9">
    <location>
        <begin position="243"/>
        <end position="415"/>
    </location>
</feature>
<feature type="domain" description="O-GlcNAc transferase C-terminal" evidence="9">
    <location>
        <begin position="423"/>
        <end position="607"/>
    </location>
</feature>
<dbReference type="InterPro" id="IPR011990">
    <property type="entry name" value="TPR-like_helical_dom_sf"/>
</dbReference>
<dbReference type="PANTHER" id="PTHR44998">
    <property type="match status" value="1"/>
</dbReference>
<evidence type="ECO:0000256" key="5">
    <source>
        <dbReference type="ARBA" id="ARBA00022679"/>
    </source>
</evidence>
<keyword evidence="6" id="KW-0677">Repeat</keyword>
<comment type="caution">
    <text evidence="10">The sequence shown here is derived from an EMBL/GenBank/DDBJ whole genome shotgun (WGS) entry which is preliminary data.</text>
</comment>
<dbReference type="Gene3D" id="1.25.40.10">
    <property type="entry name" value="Tetratricopeptide repeat domain"/>
    <property type="match status" value="2"/>
</dbReference>
<evidence type="ECO:0000259" key="9">
    <source>
        <dbReference type="Pfam" id="PF13844"/>
    </source>
</evidence>
<evidence type="ECO:0000256" key="2">
    <source>
        <dbReference type="ARBA" id="ARBA00005386"/>
    </source>
</evidence>
<name>A0ABW7EKI6_9BURK</name>
<accession>A0ABW7EKI6</accession>
<organism evidence="10 11">
    <name type="scientific">Pelomonas dachongensis</name>
    <dbReference type="NCBI Taxonomy" id="3299029"/>
    <lineage>
        <taxon>Bacteria</taxon>
        <taxon>Pseudomonadati</taxon>
        <taxon>Pseudomonadota</taxon>
        <taxon>Betaproteobacteria</taxon>
        <taxon>Burkholderiales</taxon>
        <taxon>Sphaerotilaceae</taxon>
        <taxon>Roseateles</taxon>
    </lineage>
</organism>
<dbReference type="Gene3D" id="3.40.50.11380">
    <property type="match status" value="1"/>
</dbReference>